<keyword evidence="1" id="KW-0378">Hydrolase</keyword>
<sequence length="663" mass="72569">MESTSGLAKGDPIHTLGKIIEASERSVPRRREDPEPAITLEIDPKPSKDSKFAIDLFIETNINYGTDGGLYAELIANRAFQEPETNSTDPSLGKGTLKYWSPTSSGTKLNLTKSNPLSNALPQSVTISGDGERCGIKNTGWFGIPIDDQEYQLSFQVRSASGGGKSDQEITFGLYSSDMATTFAEGSDKVTLTSEWQEKRYTLNPRGKAGNADNVFALQVPCQGSDVQVNLVSLFPPTWEGTVARRDLAQALADIKPELVRLPGGNDLEGNSIAARFQWRNSVGPLKDRPGRLGTWAGWNTEGLGLMELFDIVEKMGASPILSIYAGYSLDRQAVPEDELQPYVQDALDQLHFLLDESGEWAELRASFGRKEPYSFLKLVEIGNEDWINNAPDTWPYRYPAFRDAIAKEFPQLGQIASSPYNFTGQPAIDQHDYNTPDYFFTQFDRMDSWPRNGTKIYGLEYAVINGGNQESGDIYGGPDRLKHSTMNGALGEAVFTMGMERNGDLCYGAAYAPIFMNEAPGAQQWSPDLLTFDNLNLVKSASYHIHQVNPSSKPETSRVFHSVGTDSQGWYVIKLANVADHASKVVLEFGGGGEGGPKFSSSQATLWQISADGREVANTLSNPDVISPTTSNLPPSSFSQDGSQLTLDLPSLSFSIIRVPTI</sequence>
<evidence type="ECO:0000313" key="1">
    <source>
        <dbReference type="EMBL" id="PWN50627.1"/>
    </source>
</evidence>
<reference evidence="1 2" key="1">
    <citation type="journal article" date="2018" name="Mol. Biol. Evol.">
        <title>Broad Genomic Sampling Reveals a Smut Pathogenic Ancestry of the Fungal Clade Ustilaginomycotina.</title>
        <authorList>
            <person name="Kijpornyongpan T."/>
            <person name="Mondo S.J."/>
            <person name="Barry K."/>
            <person name="Sandor L."/>
            <person name="Lee J."/>
            <person name="Lipzen A."/>
            <person name="Pangilinan J."/>
            <person name="LaButti K."/>
            <person name="Hainaut M."/>
            <person name="Henrissat B."/>
            <person name="Grigoriev I.V."/>
            <person name="Spatafora J.W."/>
            <person name="Aime M.C."/>
        </authorList>
    </citation>
    <scope>NUCLEOTIDE SEQUENCE [LARGE SCALE GENOMIC DNA]</scope>
    <source>
        <strain evidence="1 2">SA 807</strain>
    </source>
</reference>
<organism evidence="1 2">
    <name type="scientific">Violaceomyces palustris</name>
    <dbReference type="NCBI Taxonomy" id="1673888"/>
    <lineage>
        <taxon>Eukaryota</taxon>
        <taxon>Fungi</taxon>
        <taxon>Dikarya</taxon>
        <taxon>Basidiomycota</taxon>
        <taxon>Ustilaginomycotina</taxon>
        <taxon>Ustilaginomycetes</taxon>
        <taxon>Violaceomycetales</taxon>
        <taxon>Violaceomycetaceae</taxon>
        <taxon>Violaceomyces</taxon>
    </lineage>
</organism>
<evidence type="ECO:0000313" key="2">
    <source>
        <dbReference type="Proteomes" id="UP000245626"/>
    </source>
</evidence>
<name>A0ACD0NXQ7_9BASI</name>
<keyword evidence="2" id="KW-1185">Reference proteome</keyword>
<dbReference type="Proteomes" id="UP000245626">
    <property type="component" value="Unassembled WGS sequence"/>
</dbReference>
<proteinExistence type="predicted"/>
<protein>
    <submittedName>
        <fullName evidence="1">Glycoside hydrolase</fullName>
    </submittedName>
</protein>
<gene>
    <name evidence="1" type="ORF">IE53DRAFT_406065</name>
</gene>
<dbReference type="EMBL" id="KZ819913">
    <property type="protein sequence ID" value="PWN50627.1"/>
    <property type="molecule type" value="Genomic_DNA"/>
</dbReference>
<accession>A0ACD0NXQ7</accession>